<keyword evidence="2" id="KW-1185">Reference proteome</keyword>
<protein>
    <submittedName>
        <fullName evidence="1">Uncharacterized protein</fullName>
    </submittedName>
</protein>
<name>A0A9Q0DMK6_9TELE</name>
<gene>
    <name evidence="1" type="ORF">NHX12_010167</name>
</gene>
<dbReference type="AlphaFoldDB" id="A0A9Q0DMK6"/>
<proteinExistence type="predicted"/>
<dbReference type="Proteomes" id="UP001148018">
    <property type="component" value="Unassembled WGS sequence"/>
</dbReference>
<sequence length="186" mass="20621">MKSLGMWRSPASASRFTHLSSGAARARAEGPHPLTPCQYVWGPHPLTSYQYAWRPHPLTPCQYVWGPHPLTPCQYVWGPHPLTPCQYAWRPHPLTPSQYVWGPHPLTPCQYVWGPHTLTSSHTLSVGLMDHILSHHVSMPGDHILSHPGDHILLHPVSTSSTTSPRHLESPTATVRAAHCEATGES</sequence>
<evidence type="ECO:0000313" key="2">
    <source>
        <dbReference type="Proteomes" id="UP001148018"/>
    </source>
</evidence>
<comment type="caution">
    <text evidence="1">The sequence shown here is derived from an EMBL/GenBank/DDBJ whole genome shotgun (WGS) entry which is preliminary data.</text>
</comment>
<organism evidence="1 2">
    <name type="scientific">Muraenolepis orangiensis</name>
    <name type="common">Patagonian moray cod</name>
    <dbReference type="NCBI Taxonomy" id="630683"/>
    <lineage>
        <taxon>Eukaryota</taxon>
        <taxon>Metazoa</taxon>
        <taxon>Chordata</taxon>
        <taxon>Craniata</taxon>
        <taxon>Vertebrata</taxon>
        <taxon>Euteleostomi</taxon>
        <taxon>Actinopterygii</taxon>
        <taxon>Neopterygii</taxon>
        <taxon>Teleostei</taxon>
        <taxon>Neoteleostei</taxon>
        <taxon>Acanthomorphata</taxon>
        <taxon>Zeiogadaria</taxon>
        <taxon>Gadariae</taxon>
        <taxon>Gadiformes</taxon>
        <taxon>Muraenolepidoidei</taxon>
        <taxon>Muraenolepididae</taxon>
        <taxon>Muraenolepis</taxon>
    </lineage>
</organism>
<accession>A0A9Q0DMK6</accession>
<evidence type="ECO:0000313" key="1">
    <source>
        <dbReference type="EMBL" id="KAJ3589322.1"/>
    </source>
</evidence>
<dbReference type="EMBL" id="JANIIK010000115">
    <property type="protein sequence ID" value="KAJ3589322.1"/>
    <property type="molecule type" value="Genomic_DNA"/>
</dbReference>
<reference evidence="1" key="1">
    <citation type="submission" date="2022-07" db="EMBL/GenBank/DDBJ databases">
        <title>Chromosome-level genome of Muraenolepis orangiensis.</title>
        <authorList>
            <person name="Kim J."/>
        </authorList>
    </citation>
    <scope>NUCLEOTIDE SEQUENCE</scope>
    <source>
        <strain evidence="1">KU_S4_2022</strain>
        <tissue evidence="1">Muscle</tissue>
    </source>
</reference>